<comment type="caution">
    <text evidence="2">The sequence shown here is derived from an EMBL/GenBank/DDBJ whole genome shotgun (WGS) entry which is preliminary data.</text>
</comment>
<evidence type="ECO:0000313" key="3">
    <source>
        <dbReference type="Proteomes" id="UP001529235"/>
    </source>
</evidence>
<keyword evidence="1" id="KW-1133">Transmembrane helix</keyword>
<gene>
    <name evidence="2" type="ORF">QPL79_04330</name>
</gene>
<keyword evidence="3" id="KW-1185">Reference proteome</keyword>
<evidence type="ECO:0000256" key="1">
    <source>
        <dbReference type="SAM" id="Phobius"/>
    </source>
</evidence>
<sequence length="110" mass="12454">MNNRREEKLEEVSGKSNRVSTLAPRIVYGIEIKKSIFPVKMSYLSNAEKIREIFYLHNVEEGVARIAKGFSIFVQFLQQSAEKSLLLSSLWAGILLTIAFLIMVIILGAH</sequence>
<dbReference type="RefSeq" id="WP_285273559.1">
    <property type="nucleotide sequence ID" value="NZ_JASNVW010000002.1"/>
</dbReference>
<accession>A0ABD4Z5Z0</accession>
<reference evidence="2 3" key="1">
    <citation type="submission" date="2023-05" db="EMBL/GenBank/DDBJ databases">
        <title>A new hyperthermophilic archaea 'Ignisphaera cupida' sp. nov. and description of the family 'Ignisphaeraceae' fam. nov.</title>
        <authorList>
            <person name="Podosokorskaya O.A."/>
            <person name="Elcheninov A.G."/>
            <person name="Klukina A."/>
            <person name="Merkel A.Y."/>
        </authorList>
    </citation>
    <scope>NUCLEOTIDE SEQUENCE [LARGE SCALE GENOMIC DNA]</scope>
    <source>
        <strain evidence="2 3">4213-co</strain>
    </source>
</reference>
<proteinExistence type="predicted"/>
<name>A0ABD4Z5Z0_9CREN</name>
<dbReference type="EMBL" id="JASNVW010000002">
    <property type="protein sequence ID" value="MDK6028580.1"/>
    <property type="molecule type" value="Genomic_DNA"/>
</dbReference>
<keyword evidence="1" id="KW-0472">Membrane</keyword>
<dbReference type="Proteomes" id="UP001529235">
    <property type="component" value="Unassembled WGS sequence"/>
</dbReference>
<keyword evidence="1" id="KW-0812">Transmembrane</keyword>
<protein>
    <submittedName>
        <fullName evidence="2">Uncharacterized protein</fullName>
    </submittedName>
</protein>
<organism evidence="2 3">
    <name type="scientific">Ignisphaera cupida</name>
    <dbReference type="NCBI Taxonomy" id="3050454"/>
    <lineage>
        <taxon>Archaea</taxon>
        <taxon>Thermoproteota</taxon>
        <taxon>Thermoprotei</taxon>
        <taxon>Desulfurococcales</taxon>
        <taxon>Desulfurococcaceae</taxon>
        <taxon>Ignisphaera</taxon>
    </lineage>
</organism>
<dbReference type="AlphaFoldDB" id="A0ABD4Z5Z0"/>
<evidence type="ECO:0000313" key="2">
    <source>
        <dbReference type="EMBL" id="MDK6028580.1"/>
    </source>
</evidence>
<feature type="transmembrane region" description="Helical" evidence="1">
    <location>
        <begin position="85"/>
        <end position="109"/>
    </location>
</feature>